<dbReference type="Gene3D" id="3.40.630.30">
    <property type="match status" value="1"/>
</dbReference>
<dbReference type="PROSITE" id="PS51186">
    <property type="entry name" value="GNAT"/>
    <property type="match status" value="1"/>
</dbReference>
<sequence length="157" mass="17582">MHIRTAAFPADSEALQSVIREYVAWLDMDLSYRGFAEEMARFDARFTLPSGLFLIADSAQTIAGCVGLLQHAKQTAEVKRLYVRPAFRGQRLGEKLIAALIEHARQLGVRRLILDAVPQTTVAQQLYERLGFEETAPYYVNPVPGTRFFALPLGAEQ</sequence>
<keyword evidence="3" id="KW-1185">Reference proteome</keyword>
<evidence type="ECO:0000313" key="3">
    <source>
        <dbReference type="Proteomes" id="UP000070186"/>
    </source>
</evidence>
<feature type="domain" description="N-acetyltransferase" evidence="1">
    <location>
        <begin position="1"/>
        <end position="154"/>
    </location>
</feature>
<dbReference type="Pfam" id="PF00583">
    <property type="entry name" value="Acetyltransf_1"/>
    <property type="match status" value="1"/>
</dbReference>
<dbReference type="SUPFAM" id="SSF55729">
    <property type="entry name" value="Acyl-CoA N-acyltransferases (Nat)"/>
    <property type="match status" value="1"/>
</dbReference>
<dbReference type="AlphaFoldDB" id="A0A133XJI6"/>
<dbReference type="Proteomes" id="UP000070186">
    <property type="component" value="Unassembled WGS sequence"/>
</dbReference>
<dbReference type="InterPro" id="IPR016181">
    <property type="entry name" value="Acyl_CoA_acyltransferase"/>
</dbReference>
<dbReference type="PANTHER" id="PTHR43305:SF1">
    <property type="entry name" value="FAMILY N-ACETYLTRANSFERASE, PUTATIVE (AFU_ORTHOLOGUE AFUA_2G01380)-RELATED"/>
    <property type="match status" value="1"/>
</dbReference>
<protein>
    <submittedName>
        <fullName evidence="2">GCN5 family acetyltransferase</fullName>
    </submittedName>
</protein>
<dbReference type="GO" id="GO:0016747">
    <property type="term" value="F:acyltransferase activity, transferring groups other than amino-acyl groups"/>
    <property type="evidence" value="ECO:0007669"/>
    <property type="project" value="InterPro"/>
</dbReference>
<comment type="caution">
    <text evidence="2">The sequence shown here is derived from an EMBL/GenBank/DDBJ whole genome shotgun (WGS) entry which is preliminary data.</text>
</comment>
<keyword evidence="2" id="KW-0808">Transferase</keyword>
<organism evidence="2 3">
    <name type="scientific">Dechloromonas denitrificans</name>
    <dbReference type="NCBI Taxonomy" id="281362"/>
    <lineage>
        <taxon>Bacteria</taxon>
        <taxon>Pseudomonadati</taxon>
        <taxon>Pseudomonadota</taxon>
        <taxon>Betaproteobacteria</taxon>
        <taxon>Rhodocyclales</taxon>
        <taxon>Azonexaceae</taxon>
        <taxon>Dechloromonas</taxon>
    </lineage>
</organism>
<dbReference type="STRING" id="281362.AT959_10285"/>
<dbReference type="InterPro" id="IPR000182">
    <property type="entry name" value="GNAT_dom"/>
</dbReference>
<gene>
    <name evidence="2" type="ORF">AT959_10285</name>
</gene>
<accession>A0A133XJI6</accession>
<evidence type="ECO:0000259" key="1">
    <source>
        <dbReference type="PROSITE" id="PS51186"/>
    </source>
</evidence>
<dbReference type="RefSeq" id="WP_066882879.1">
    <property type="nucleotide sequence ID" value="NZ_LODL01000019.1"/>
</dbReference>
<dbReference type="EMBL" id="LODL01000019">
    <property type="protein sequence ID" value="KXB31076.1"/>
    <property type="molecule type" value="Genomic_DNA"/>
</dbReference>
<dbReference type="InterPro" id="IPR052777">
    <property type="entry name" value="Acetyltransferase_Enz"/>
</dbReference>
<reference evidence="2 3" key="1">
    <citation type="submission" date="2015-12" db="EMBL/GenBank/DDBJ databases">
        <title>Nitrous oxide reduction kinetics distinguish bacteria harboring typical versus atypical NosZ.</title>
        <authorList>
            <person name="Yoon S."/>
            <person name="Nissen S."/>
            <person name="Park D."/>
            <person name="Sanford R.A."/>
            <person name="Loeffler F.E."/>
        </authorList>
    </citation>
    <scope>NUCLEOTIDE SEQUENCE [LARGE SCALE GENOMIC DNA]</scope>
    <source>
        <strain evidence="2 3">ATCC BAA-841</strain>
    </source>
</reference>
<name>A0A133XJI6_9RHOO</name>
<dbReference type="PANTHER" id="PTHR43305">
    <property type="entry name" value="FAMILY N-ACETYLTRANSFERASE, PUTATIVE (AFU_ORTHOLOGUE AFUA_2G01380)-RELATED"/>
    <property type="match status" value="1"/>
</dbReference>
<dbReference type="CDD" id="cd04301">
    <property type="entry name" value="NAT_SF"/>
    <property type="match status" value="1"/>
</dbReference>
<evidence type="ECO:0000313" key="2">
    <source>
        <dbReference type="EMBL" id="KXB31076.1"/>
    </source>
</evidence>
<proteinExistence type="predicted"/>